<feature type="region of interest" description="Disordered" evidence="10">
    <location>
        <begin position="323"/>
        <end position="368"/>
    </location>
</feature>
<evidence type="ECO:0000256" key="7">
    <source>
        <dbReference type="ARBA" id="ARBA00023242"/>
    </source>
</evidence>
<dbReference type="STRING" id="149040.A0A194WX04"/>
<dbReference type="GO" id="GO:0070187">
    <property type="term" value="C:shelterin complex"/>
    <property type="evidence" value="ECO:0007669"/>
    <property type="project" value="TreeGrafter"/>
</dbReference>
<evidence type="ECO:0000256" key="10">
    <source>
        <dbReference type="SAM" id="MobiDB-lite"/>
    </source>
</evidence>
<feature type="compositionally biased region" description="Polar residues" evidence="10">
    <location>
        <begin position="675"/>
        <end position="691"/>
    </location>
</feature>
<feature type="region of interest" description="Disordered" evidence="10">
    <location>
        <begin position="501"/>
        <end position="593"/>
    </location>
</feature>
<feature type="compositionally biased region" description="Acidic residues" evidence="10">
    <location>
        <begin position="174"/>
        <end position="187"/>
    </location>
</feature>
<keyword evidence="7 8" id="KW-0539">Nucleus</keyword>
<evidence type="ECO:0000256" key="4">
    <source>
        <dbReference type="ARBA" id="ARBA00023015"/>
    </source>
</evidence>
<dbReference type="AlphaFoldDB" id="A0A194WX04"/>
<keyword evidence="6" id="KW-0804">Transcription</keyword>
<accession>A0A194WX04</accession>
<dbReference type="OrthoDB" id="435460at2759"/>
<organism evidence="12 13">
    <name type="scientific">Mollisia scopiformis</name>
    <name type="common">Conifer needle endophyte fungus</name>
    <name type="synonym">Phialocephala scopiformis</name>
    <dbReference type="NCBI Taxonomy" id="149040"/>
    <lineage>
        <taxon>Eukaryota</taxon>
        <taxon>Fungi</taxon>
        <taxon>Dikarya</taxon>
        <taxon>Ascomycota</taxon>
        <taxon>Pezizomycotina</taxon>
        <taxon>Leotiomycetes</taxon>
        <taxon>Helotiales</taxon>
        <taxon>Mollisiaceae</taxon>
        <taxon>Mollisia</taxon>
    </lineage>
</organism>
<protein>
    <recommendedName>
        <fullName evidence="8">DNA-binding protein RAP1</fullName>
    </recommendedName>
</protein>
<dbReference type="CDD" id="cd16100">
    <property type="entry name" value="ARID"/>
    <property type="match status" value="1"/>
</dbReference>
<reference evidence="12 13" key="1">
    <citation type="submission" date="2015-10" db="EMBL/GenBank/DDBJ databases">
        <title>Full genome of DAOMC 229536 Phialocephala scopiformis, a fungal endophyte of spruce producing the potent anti-insectan compound rugulosin.</title>
        <authorList>
            <consortium name="DOE Joint Genome Institute"/>
            <person name="Walker A.K."/>
            <person name="Frasz S.L."/>
            <person name="Seifert K.A."/>
            <person name="Miller J.D."/>
            <person name="Mondo S.J."/>
            <person name="Labutti K."/>
            <person name="Lipzen A."/>
            <person name="Dockter R."/>
            <person name="Kennedy M."/>
            <person name="Grigoriev I.V."/>
            <person name="Spatafora J.W."/>
        </authorList>
    </citation>
    <scope>NUCLEOTIDE SEQUENCE [LARGE SCALE GENOMIC DNA]</scope>
    <source>
        <strain evidence="12 13">CBS 120377</strain>
    </source>
</reference>
<dbReference type="InterPro" id="IPR001357">
    <property type="entry name" value="BRCT_dom"/>
</dbReference>
<feature type="region of interest" description="Disordered" evidence="10">
    <location>
        <begin position="86"/>
        <end position="114"/>
    </location>
</feature>
<dbReference type="InterPro" id="IPR036431">
    <property type="entry name" value="ARID_dom_sf"/>
</dbReference>
<evidence type="ECO:0000256" key="1">
    <source>
        <dbReference type="ARBA" id="ARBA00010467"/>
    </source>
</evidence>
<dbReference type="Pfam" id="PF08914">
    <property type="entry name" value="Myb_Rap1"/>
    <property type="match status" value="1"/>
</dbReference>
<dbReference type="Gene3D" id="1.10.10.60">
    <property type="entry name" value="Homeodomain-like"/>
    <property type="match status" value="1"/>
</dbReference>
<dbReference type="RefSeq" id="XP_018066866.1">
    <property type="nucleotide sequence ID" value="XM_018212226.1"/>
</dbReference>
<keyword evidence="9" id="KW-0175">Coiled coil</keyword>
<dbReference type="SUPFAM" id="SSF46689">
    <property type="entry name" value="Homeodomain-like"/>
    <property type="match status" value="1"/>
</dbReference>
<sequence>MATIVYEGVGGGGSLFRGNRFFLLQRIPSRNQWRDAILANGGEVVPLEERADIVIADHARKDQPVGSISWTFIEASLKKGELVNPEEHSAGPATATIRPVGSSQPAKTGRTKFTAEDDRILMNWCAKAERQGQSLRGNIIFQQLEAVNNRHTYQSWRDRWVKYVSEQPRPQELQDNDDHEAEEEEDGPSPVRQALPRPAVPRPTPQPAPSRAPPPARVAARRAPIEPAPSQKVKSSPISRSSNTTPVIRRSKGGSVFSDVETQLLLENYDEIMNIGDDQVIDAWIAWSSVHSNHTAQEWRNYFNEYVVPKVIADEKRKKAKPPVKATYTVQTIPGPSGSKHGKQQALEVKDSQGSSGEAFHSPKQDTTTVDDTIADEATFKRNILHLAEQLGLDVNFNPIICGRPIPLFRLWQIVESDELGGYHEVNERNLWYKVAKKLNFNEFKHKNADAEIRDCFREILADYEDIEKNTEEIEEDVSMTESQERAMINDQLRQTAARETQNLANPEAIEDDDEDDDLDRPQSTPRQILRPSKRRFDNSGQDFLLNKRLRSDKGKGKEPKIPSTPEDVINGEHIPGSSFNSSDVHYPELNHHEDNESLDGLFVQPTKQRPAASSFQRPSLPSRILEPETQDFHFIPNPEESFHGALDDLTPSPRRSSPELPDRHRSSIAATHGTPGSSNRNDESSTQSQTDEQRNAEIETFIDQHISMGNTQDNVLAALESTCNEFTHAAFVMESLYSGEGIPENLPGVWTWSDDQAIYKRKESSEFEKVVRKHGIKGVIKRKKFLRKQKKADEFVASGNS</sequence>
<dbReference type="KEGG" id="psco:LY89DRAFT_652986"/>
<dbReference type="GO" id="GO:0010833">
    <property type="term" value="P:telomere maintenance via telomere lengthening"/>
    <property type="evidence" value="ECO:0007669"/>
    <property type="project" value="UniProtKB-UniRule"/>
</dbReference>
<evidence type="ECO:0000256" key="9">
    <source>
        <dbReference type="SAM" id="Coils"/>
    </source>
</evidence>
<dbReference type="SUPFAM" id="SSF46774">
    <property type="entry name" value="ARID-like"/>
    <property type="match status" value="1"/>
</dbReference>
<dbReference type="Gene3D" id="1.10.150.60">
    <property type="entry name" value="ARID DNA-binding domain"/>
    <property type="match status" value="1"/>
</dbReference>
<dbReference type="CDD" id="cd11655">
    <property type="entry name" value="rap1_myb-like"/>
    <property type="match status" value="1"/>
</dbReference>
<dbReference type="InParanoid" id="A0A194WX04"/>
<feature type="compositionally biased region" description="Basic and acidic residues" evidence="10">
    <location>
        <begin position="550"/>
        <end position="561"/>
    </location>
</feature>
<dbReference type="Pfam" id="PF11626">
    <property type="entry name" value="Rap1_C"/>
    <property type="match status" value="1"/>
</dbReference>
<dbReference type="Gene3D" id="1.10.10.2170">
    <property type="match status" value="1"/>
</dbReference>
<dbReference type="PROSITE" id="PS51011">
    <property type="entry name" value="ARID"/>
    <property type="match status" value="1"/>
</dbReference>
<keyword evidence="4" id="KW-0805">Transcription regulation</keyword>
<dbReference type="GeneID" id="28821952"/>
<gene>
    <name evidence="12" type="ORF">LY89DRAFT_652986</name>
</gene>
<evidence type="ECO:0000256" key="6">
    <source>
        <dbReference type="ARBA" id="ARBA00023163"/>
    </source>
</evidence>
<feature type="compositionally biased region" description="Basic and acidic residues" evidence="10">
    <location>
        <begin position="657"/>
        <end position="666"/>
    </location>
</feature>
<dbReference type="SMART" id="SM01014">
    <property type="entry name" value="ARID"/>
    <property type="match status" value="1"/>
</dbReference>
<feature type="compositionally biased region" description="Polar residues" evidence="10">
    <location>
        <begin position="232"/>
        <end position="246"/>
    </location>
</feature>
<feature type="domain" description="ARID" evidence="11">
    <location>
        <begin position="374"/>
        <end position="469"/>
    </location>
</feature>
<dbReference type="InterPro" id="IPR001606">
    <property type="entry name" value="ARID_dom"/>
</dbReference>
<evidence type="ECO:0000256" key="3">
    <source>
        <dbReference type="ARBA" id="ARBA00022895"/>
    </source>
</evidence>
<feature type="coiled-coil region" evidence="9">
    <location>
        <begin position="457"/>
        <end position="484"/>
    </location>
</feature>
<dbReference type="SMART" id="SM00501">
    <property type="entry name" value="BRIGHT"/>
    <property type="match status" value="1"/>
</dbReference>
<keyword evidence="2 8" id="KW-0158">Chromosome</keyword>
<evidence type="ECO:0000313" key="12">
    <source>
        <dbReference type="EMBL" id="KUJ12511.1"/>
    </source>
</evidence>
<evidence type="ECO:0000256" key="2">
    <source>
        <dbReference type="ARBA" id="ARBA00022454"/>
    </source>
</evidence>
<dbReference type="Pfam" id="PF16589">
    <property type="entry name" value="BRCT_2"/>
    <property type="match status" value="1"/>
</dbReference>
<feature type="region of interest" description="Disordered" evidence="10">
    <location>
        <begin position="169"/>
        <end position="251"/>
    </location>
</feature>
<keyword evidence="5" id="KW-0010">Activator</keyword>
<evidence type="ECO:0000256" key="5">
    <source>
        <dbReference type="ARBA" id="ARBA00023159"/>
    </source>
</evidence>
<dbReference type="InterPro" id="IPR038104">
    <property type="entry name" value="Rap1_C_sf"/>
</dbReference>
<dbReference type="InterPro" id="IPR039595">
    <property type="entry name" value="TE2IP/Rap1"/>
</dbReference>
<dbReference type="InterPro" id="IPR015010">
    <property type="entry name" value="TERF2IP_Myb"/>
</dbReference>
<keyword evidence="13" id="KW-1185">Reference proteome</keyword>
<evidence type="ECO:0000256" key="8">
    <source>
        <dbReference type="RuleBase" id="RU367107"/>
    </source>
</evidence>
<name>A0A194WX04_MOLSC</name>
<dbReference type="Proteomes" id="UP000070700">
    <property type="component" value="Unassembled WGS sequence"/>
</dbReference>
<keyword evidence="3 8" id="KW-0779">Telomere</keyword>
<comment type="subcellular location">
    <subcellularLocation>
        <location evidence="8">Nucleus</location>
    </subcellularLocation>
    <subcellularLocation>
        <location evidence="8">Chromosome</location>
        <location evidence="8">Telomere</location>
    </subcellularLocation>
</comment>
<evidence type="ECO:0000313" key="13">
    <source>
        <dbReference type="Proteomes" id="UP000070700"/>
    </source>
</evidence>
<dbReference type="InterPro" id="IPR009057">
    <property type="entry name" value="Homeodomain-like_sf"/>
</dbReference>
<dbReference type="GO" id="GO:0042162">
    <property type="term" value="F:telomeric DNA binding"/>
    <property type="evidence" value="ECO:0007669"/>
    <property type="project" value="TreeGrafter"/>
</dbReference>
<proteinExistence type="inferred from homology"/>
<dbReference type="PANTHER" id="PTHR16466:SF6">
    <property type="entry name" value="TELOMERIC REPEAT-BINDING FACTOR 2-INTERACTING PROTEIN 1"/>
    <property type="match status" value="1"/>
</dbReference>
<evidence type="ECO:0000259" key="11">
    <source>
        <dbReference type="PROSITE" id="PS51011"/>
    </source>
</evidence>
<feature type="compositionally biased region" description="Pro residues" evidence="10">
    <location>
        <begin position="198"/>
        <end position="216"/>
    </location>
</feature>
<dbReference type="InterPro" id="IPR021661">
    <property type="entry name" value="Rap1_C"/>
</dbReference>
<comment type="subunit">
    <text evidence="8">Homodimer.</text>
</comment>
<dbReference type="PANTHER" id="PTHR16466">
    <property type="entry name" value="TELOMERE REPEAT-BINDING FACTOR 2-INTERACTING PROTEIN 1"/>
    <property type="match status" value="1"/>
</dbReference>
<comment type="function">
    <text evidence="8">Involved in the regulation of telomere length, clustering and has a specific role in telomere position effect (TPE).</text>
</comment>
<dbReference type="Pfam" id="PF01388">
    <property type="entry name" value="ARID"/>
    <property type="match status" value="1"/>
</dbReference>
<feature type="region of interest" description="Disordered" evidence="10">
    <location>
        <begin position="635"/>
        <end position="694"/>
    </location>
</feature>
<feature type="compositionally biased region" description="Acidic residues" evidence="10">
    <location>
        <begin position="509"/>
        <end position="519"/>
    </location>
</feature>
<dbReference type="GO" id="GO:0031848">
    <property type="term" value="P:protection from non-homologous end joining at telomere"/>
    <property type="evidence" value="ECO:0007669"/>
    <property type="project" value="TreeGrafter"/>
</dbReference>
<comment type="similarity">
    <text evidence="1 8">Belongs to the RAP1 family.</text>
</comment>
<dbReference type="EMBL" id="KQ947424">
    <property type="protein sequence ID" value="KUJ12511.1"/>
    <property type="molecule type" value="Genomic_DNA"/>
</dbReference>